<reference evidence="3 4" key="1">
    <citation type="submission" date="2017-08" db="EMBL/GenBank/DDBJ databases">
        <title>Infants hospitalized years apart are colonized by the same room-sourced microbial strains.</title>
        <authorList>
            <person name="Brooks B."/>
            <person name="Olm M.R."/>
            <person name="Firek B.A."/>
            <person name="Baker R."/>
            <person name="Thomas B.C."/>
            <person name="Morowitz M.J."/>
            <person name="Banfield J.F."/>
        </authorList>
    </citation>
    <scope>NUCLEOTIDE SEQUENCE [LARGE SCALE GENOMIC DNA]</scope>
    <source>
        <strain evidence="3">S2_018_000_R3_119</strain>
    </source>
</reference>
<dbReference type="Pfam" id="PF13193">
    <property type="entry name" value="AMP-binding_C"/>
    <property type="match status" value="1"/>
</dbReference>
<dbReference type="InterPro" id="IPR025110">
    <property type="entry name" value="AMP-bd_C"/>
</dbReference>
<dbReference type="Proteomes" id="UP000249555">
    <property type="component" value="Unassembled WGS sequence"/>
</dbReference>
<dbReference type="Pfam" id="PF00501">
    <property type="entry name" value="AMP-binding"/>
    <property type="match status" value="1"/>
</dbReference>
<accession>A0A2W4YVL6</accession>
<comment type="caution">
    <text evidence="3">The sequence shown here is derived from an EMBL/GenBank/DDBJ whole genome shotgun (WGS) entry which is preliminary data.</text>
</comment>
<dbReference type="PROSITE" id="PS00455">
    <property type="entry name" value="AMP_BINDING"/>
    <property type="match status" value="1"/>
</dbReference>
<dbReference type="InterPro" id="IPR000873">
    <property type="entry name" value="AMP-dep_synth/lig_dom"/>
</dbReference>
<dbReference type="Gene3D" id="3.40.50.12780">
    <property type="entry name" value="N-terminal domain of ligase-like"/>
    <property type="match status" value="1"/>
</dbReference>
<sequence length="530" mass="56529">MTTAADMLATGFATLPDLIHAHALERGDRTAVADSQSSIDYRTLDSTMDRVAAALQRDGVARGSAVAIVAAPTTDYAATFLGAVCAACVATPIAPSATPAAIAAMIADSGAPVVFLDAENAQALEGQQLTARPILFPREGGGPDWAPAFAGEQAFQAFEDWLAPPKAEPTPVAIAPEDPFNIIYSSGTTGTPKGIVQSHAMRWAHIARNTAAGFDTAVTMIATPLYSNTTLVSFLPTLGWGGTVVLMKKFEARAYLELAERYRATHTMLVPVQYQRIMALPDFDDFDLSAFRFKTSTSAPFSAALKAAVVARWPGVLVEFYGMTEGGASCALNATANPTKLHTVGQPMPGHEIRLIDDDGNEVAPGEMGEVVGRSPAMMNGYHGRSEATRDAEWYDEAGNRYIRHGDVGRFDEDGFLTLMDRKKDLIISGGFNIYPSDLETVLAQHPAVADCAVIGMPSDTWGETPVGFYVPRNGTTEDAPSILAWANAQLGKTQRLSALHIADELPRSAIGKVLKRELRDRLASKVPSS</sequence>
<gene>
    <name evidence="3" type="ORF">DI640_08480</name>
</gene>
<dbReference type="AlphaFoldDB" id="A0A2W4YVL6"/>
<dbReference type="InterPro" id="IPR045851">
    <property type="entry name" value="AMP-bd_C_sf"/>
</dbReference>
<dbReference type="SUPFAM" id="SSF56801">
    <property type="entry name" value="Acetyl-CoA synthetase-like"/>
    <property type="match status" value="1"/>
</dbReference>
<keyword evidence="3" id="KW-0436">Ligase</keyword>
<dbReference type="GO" id="GO:0016405">
    <property type="term" value="F:CoA-ligase activity"/>
    <property type="evidence" value="ECO:0007669"/>
    <property type="project" value="TreeGrafter"/>
</dbReference>
<dbReference type="InterPro" id="IPR042099">
    <property type="entry name" value="ANL_N_sf"/>
</dbReference>
<dbReference type="PANTHER" id="PTHR24096">
    <property type="entry name" value="LONG-CHAIN-FATTY-ACID--COA LIGASE"/>
    <property type="match status" value="1"/>
</dbReference>
<evidence type="ECO:0000259" key="2">
    <source>
        <dbReference type="Pfam" id="PF13193"/>
    </source>
</evidence>
<evidence type="ECO:0000313" key="3">
    <source>
        <dbReference type="EMBL" id="PZO73734.1"/>
    </source>
</evidence>
<dbReference type="EMBL" id="QFMX01000007">
    <property type="protein sequence ID" value="PZO73734.1"/>
    <property type="molecule type" value="Genomic_DNA"/>
</dbReference>
<dbReference type="InterPro" id="IPR020845">
    <property type="entry name" value="AMP-binding_CS"/>
</dbReference>
<protein>
    <submittedName>
        <fullName evidence="3">4-coumarate--CoA ligase</fullName>
    </submittedName>
</protein>
<dbReference type="PANTHER" id="PTHR24096:SF267">
    <property type="entry name" value="MALONATE--COA LIGASE ACSF3, MITOCHONDRIAL"/>
    <property type="match status" value="1"/>
</dbReference>
<evidence type="ECO:0000313" key="4">
    <source>
        <dbReference type="Proteomes" id="UP000249555"/>
    </source>
</evidence>
<name>A0A2W4YVL6_9SPHN</name>
<organism evidence="3 4">
    <name type="scientific">Sphingomonas taxi</name>
    <dbReference type="NCBI Taxonomy" id="1549858"/>
    <lineage>
        <taxon>Bacteria</taxon>
        <taxon>Pseudomonadati</taxon>
        <taxon>Pseudomonadota</taxon>
        <taxon>Alphaproteobacteria</taxon>
        <taxon>Sphingomonadales</taxon>
        <taxon>Sphingomonadaceae</taxon>
        <taxon>Sphingomonas</taxon>
    </lineage>
</organism>
<feature type="domain" description="AMP-binding enzyme C-terminal" evidence="2">
    <location>
        <begin position="439"/>
        <end position="513"/>
    </location>
</feature>
<proteinExistence type="predicted"/>
<dbReference type="Gene3D" id="3.30.300.30">
    <property type="match status" value="1"/>
</dbReference>
<evidence type="ECO:0000259" key="1">
    <source>
        <dbReference type="Pfam" id="PF00501"/>
    </source>
</evidence>
<feature type="domain" description="AMP-dependent synthetase/ligase" evidence="1">
    <location>
        <begin position="21"/>
        <end position="383"/>
    </location>
</feature>